<feature type="non-terminal residue" evidence="2">
    <location>
        <position position="76"/>
    </location>
</feature>
<evidence type="ECO:0000313" key="2">
    <source>
        <dbReference type="EMBL" id="KHN31983.1"/>
    </source>
</evidence>
<gene>
    <name evidence="2" type="ORF">glysoja_025817</name>
</gene>
<dbReference type="Proteomes" id="UP000053555">
    <property type="component" value="Unassembled WGS sequence"/>
</dbReference>
<protein>
    <submittedName>
        <fullName evidence="2">Uncharacterized protein</fullName>
    </submittedName>
</protein>
<feature type="compositionally biased region" description="Basic and acidic residues" evidence="1">
    <location>
        <begin position="47"/>
        <end position="57"/>
    </location>
</feature>
<feature type="region of interest" description="Disordered" evidence="1">
    <location>
        <begin position="38"/>
        <end position="76"/>
    </location>
</feature>
<proteinExistence type="predicted"/>
<sequence length="76" mass="8622">EELLAQFMQTTMSHQKSTDAVIQNLEVQMGQLAKQMAEKPTGTFRANTEKNPKEECKAVVTRSQKQEDVEANRVLQ</sequence>
<accession>A0A0B2RJ39</accession>
<dbReference type="EMBL" id="KN650361">
    <property type="protein sequence ID" value="KHN31983.1"/>
    <property type="molecule type" value="Genomic_DNA"/>
</dbReference>
<dbReference type="AlphaFoldDB" id="A0A0B2RJ39"/>
<name>A0A0B2RJ39_GLYSO</name>
<feature type="compositionally biased region" description="Basic and acidic residues" evidence="1">
    <location>
        <begin position="64"/>
        <end position="76"/>
    </location>
</feature>
<evidence type="ECO:0000256" key="1">
    <source>
        <dbReference type="SAM" id="MobiDB-lite"/>
    </source>
</evidence>
<organism evidence="2">
    <name type="scientific">Glycine soja</name>
    <name type="common">Wild soybean</name>
    <dbReference type="NCBI Taxonomy" id="3848"/>
    <lineage>
        <taxon>Eukaryota</taxon>
        <taxon>Viridiplantae</taxon>
        <taxon>Streptophyta</taxon>
        <taxon>Embryophyta</taxon>
        <taxon>Tracheophyta</taxon>
        <taxon>Spermatophyta</taxon>
        <taxon>Magnoliopsida</taxon>
        <taxon>eudicotyledons</taxon>
        <taxon>Gunneridae</taxon>
        <taxon>Pentapetalae</taxon>
        <taxon>rosids</taxon>
        <taxon>fabids</taxon>
        <taxon>Fabales</taxon>
        <taxon>Fabaceae</taxon>
        <taxon>Papilionoideae</taxon>
        <taxon>50 kb inversion clade</taxon>
        <taxon>NPAAA clade</taxon>
        <taxon>indigoferoid/millettioid clade</taxon>
        <taxon>Phaseoleae</taxon>
        <taxon>Glycine</taxon>
        <taxon>Glycine subgen. Soja</taxon>
    </lineage>
</organism>
<feature type="non-terminal residue" evidence="2">
    <location>
        <position position="1"/>
    </location>
</feature>
<reference evidence="2" key="1">
    <citation type="submission" date="2014-07" db="EMBL/GenBank/DDBJ databases">
        <title>Identification of a novel salt tolerance gene in wild soybean by whole-genome sequencing.</title>
        <authorList>
            <person name="Lam H.-M."/>
            <person name="Qi X."/>
            <person name="Li M.-W."/>
            <person name="Liu X."/>
            <person name="Xie M."/>
            <person name="Ni M."/>
            <person name="Xu X."/>
        </authorList>
    </citation>
    <scope>NUCLEOTIDE SEQUENCE [LARGE SCALE GENOMIC DNA]</scope>
    <source>
        <tissue evidence="2">Root</tissue>
    </source>
</reference>